<name>A0A0E9VBP0_ANGAN</name>
<organism evidence="2">
    <name type="scientific">Anguilla anguilla</name>
    <name type="common">European freshwater eel</name>
    <name type="synonym">Muraena anguilla</name>
    <dbReference type="NCBI Taxonomy" id="7936"/>
    <lineage>
        <taxon>Eukaryota</taxon>
        <taxon>Metazoa</taxon>
        <taxon>Chordata</taxon>
        <taxon>Craniata</taxon>
        <taxon>Vertebrata</taxon>
        <taxon>Euteleostomi</taxon>
        <taxon>Actinopterygii</taxon>
        <taxon>Neopterygii</taxon>
        <taxon>Teleostei</taxon>
        <taxon>Anguilliformes</taxon>
        <taxon>Anguillidae</taxon>
        <taxon>Anguilla</taxon>
    </lineage>
</organism>
<proteinExistence type="predicted"/>
<dbReference type="EMBL" id="GBXM01033053">
    <property type="protein sequence ID" value="JAH75524.1"/>
    <property type="molecule type" value="Transcribed_RNA"/>
</dbReference>
<reference evidence="2" key="1">
    <citation type="submission" date="2014-11" db="EMBL/GenBank/DDBJ databases">
        <authorList>
            <person name="Amaro Gonzalez C."/>
        </authorList>
    </citation>
    <scope>NUCLEOTIDE SEQUENCE</scope>
</reference>
<sequence>MKNVPVSETINKNTAFSNPCSK</sequence>
<dbReference type="AlphaFoldDB" id="A0A0E9VBP0"/>
<reference evidence="2" key="2">
    <citation type="journal article" date="2015" name="Fish Shellfish Immunol.">
        <title>Early steps in the European eel (Anguilla anguilla)-Vibrio vulnificus interaction in the gills: Role of the RtxA13 toxin.</title>
        <authorList>
            <person name="Callol A."/>
            <person name="Pajuelo D."/>
            <person name="Ebbesson L."/>
            <person name="Teles M."/>
            <person name="MacKenzie S."/>
            <person name="Amaro C."/>
        </authorList>
    </citation>
    <scope>NUCLEOTIDE SEQUENCE</scope>
</reference>
<evidence type="ECO:0000313" key="2">
    <source>
        <dbReference type="EMBL" id="JAH75524.1"/>
    </source>
</evidence>
<protein>
    <submittedName>
        <fullName evidence="2">Uncharacterized protein</fullName>
    </submittedName>
</protein>
<accession>A0A0E9VBP0</accession>
<evidence type="ECO:0000256" key="1">
    <source>
        <dbReference type="SAM" id="MobiDB-lite"/>
    </source>
</evidence>
<feature type="region of interest" description="Disordered" evidence="1">
    <location>
        <begin position="1"/>
        <end position="22"/>
    </location>
</feature>